<dbReference type="Gene3D" id="3.40.50.1450">
    <property type="entry name" value="HybD-like"/>
    <property type="match status" value="1"/>
</dbReference>
<organism evidence="5 6">
    <name type="scientific">Candidatus Brocadia sinica JPN1</name>
    <dbReference type="NCBI Taxonomy" id="1197129"/>
    <lineage>
        <taxon>Bacteria</taxon>
        <taxon>Pseudomonadati</taxon>
        <taxon>Planctomycetota</taxon>
        <taxon>Candidatus Brocadiia</taxon>
        <taxon>Candidatus Brocadiales</taxon>
        <taxon>Candidatus Brocadiaceae</taxon>
        <taxon>Candidatus Brocadia</taxon>
    </lineage>
</organism>
<keyword evidence="3" id="KW-0064">Aspartyl protease</keyword>
<evidence type="ECO:0000313" key="6">
    <source>
        <dbReference type="Proteomes" id="UP000032309"/>
    </source>
</evidence>
<dbReference type="CDD" id="cd00518">
    <property type="entry name" value="H2MP"/>
    <property type="match status" value="1"/>
</dbReference>
<evidence type="ECO:0000256" key="4">
    <source>
        <dbReference type="ARBA" id="ARBA00022801"/>
    </source>
</evidence>
<keyword evidence="2" id="KW-0645">Protease</keyword>
<evidence type="ECO:0000256" key="1">
    <source>
        <dbReference type="ARBA" id="ARBA00006814"/>
    </source>
</evidence>
<evidence type="ECO:0000256" key="2">
    <source>
        <dbReference type="ARBA" id="ARBA00022670"/>
    </source>
</evidence>
<protein>
    <submittedName>
        <fullName evidence="5">Ni-Fe-hydrogenase maturation factor</fullName>
    </submittedName>
</protein>
<dbReference type="InterPro" id="IPR023430">
    <property type="entry name" value="Pept_HybD-like_dom_sf"/>
</dbReference>
<gene>
    <name evidence="5" type="ORF">BROSI_A3785</name>
</gene>
<dbReference type="Pfam" id="PF01750">
    <property type="entry name" value="HycI"/>
    <property type="match status" value="1"/>
</dbReference>
<comment type="caution">
    <text evidence="5">The sequence shown here is derived from an EMBL/GenBank/DDBJ whole genome shotgun (WGS) entry which is preliminary data.</text>
</comment>
<dbReference type="PRINTS" id="PR00446">
    <property type="entry name" value="HYDRGNUPTAKE"/>
</dbReference>
<dbReference type="InterPro" id="IPR000671">
    <property type="entry name" value="Peptidase_A31"/>
</dbReference>
<evidence type="ECO:0000256" key="3">
    <source>
        <dbReference type="ARBA" id="ARBA00022750"/>
    </source>
</evidence>
<dbReference type="Proteomes" id="UP000032309">
    <property type="component" value="Unassembled WGS sequence"/>
</dbReference>
<sequence length="162" mass="17674">MVTEQVAQNKHGILIIGIGNAYRGDDAVGLHVAQCLKKQAHDHVHVIEESGEGASLMECWKDANSVILIDAVSSGAKPGTIHRLDAHTQPIPTNFFHYSTHAFGVAEAIELSRALNQMPRRLIVYGIEGKCFEAGVELSFEVEKAAQEVARCVQQDIQNFGI</sequence>
<dbReference type="PANTHER" id="PTHR30302:SF1">
    <property type="entry name" value="HYDROGENASE 2 MATURATION PROTEASE"/>
    <property type="match status" value="1"/>
</dbReference>
<name>A0ABQ0K2J1_9BACT</name>
<dbReference type="RefSeq" id="WP_082059313.1">
    <property type="nucleotide sequence ID" value="NZ_BAFN01000001.1"/>
</dbReference>
<reference evidence="6" key="1">
    <citation type="journal article" date="2015" name="Genome Announc.">
        <title>Draft Genome Sequence of an Anaerobic Ammonium-Oxidizing Bacterium, "Candidatus Brocadia sinica".</title>
        <authorList>
            <person name="Oshiki M."/>
            <person name="Shinyako-Hata K."/>
            <person name="Satoh H."/>
            <person name="Okabe S."/>
        </authorList>
    </citation>
    <scope>NUCLEOTIDE SEQUENCE [LARGE SCALE GENOMIC DNA]</scope>
    <source>
        <strain evidence="6">JPN1</strain>
    </source>
</reference>
<comment type="similarity">
    <text evidence="1">Belongs to the peptidase A31 family.</text>
</comment>
<proteinExistence type="inferred from homology"/>
<dbReference type="SUPFAM" id="SSF53163">
    <property type="entry name" value="HybD-like"/>
    <property type="match status" value="1"/>
</dbReference>
<accession>A0ABQ0K2J1</accession>
<dbReference type="NCBIfam" id="TIGR00072">
    <property type="entry name" value="hydrog_prot"/>
    <property type="match status" value="1"/>
</dbReference>
<keyword evidence="6" id="KW-1185">Reference proteome</keyword>
<keyword evidence="4" id="KW-0378">Hydrolase</keyword>
<dbReference type="PANTHER" id="PTHR30302">
    <property type="entry name" value="HYDROGENASE 1 MATURATION PROTEASE"/>
    <property type="match status" value="1"/>
</dbReference>
<evidence type="ECO:0000313" key="5">
    <source>
        <dbReference type="EMBL" id="GAN35236.1"/>
    </source>
</evidence>
<dbReference type="EMBL" id="BAFN01000001">
    <property type="protein sequence ID" value="GAN35236.1"/>
    <property type="molecule type" value="Genomic_DNA"/>
</dbReference>